<reference evidence="1 2" key="1">
    <citation type="journal article" date="2018" name="Front. Plant Sci.">
        <title>Red Clover (Trifolium pratense) and Zigzag Clover (T. medium) - A Picture of Genomic Similarities and Differences.</title>
        <authorList>
            <person name="Dluhosova J."/>
            <person name="Istvanek J."/>
            <person name="Nedelnik J."/>
            <person name="Repkova J."/>
        </authorList>
    </citation>
    <scope>NUCLEOTIDE SEQUENCE [LARGE SCALE GENOMIC DNA]</scope>
    <source>
        <strain evidence="2">cv. 10/8</strain>
        <tissue evidence="1">Leaf</tissue>
    </source>
</reference>
<sequence>MSRWASTISEAFSLQPTNFDLLPRHARWARKGSLGEQGL</sequence>
<comment type="caution">
    <text evidence="1">The sequence shown here is derived from an EMBL/GenBank/DDBJ whole genome shotgun (WGS) entry which is preliminary data.</text>
</comment>
<accession>A0A392UER9</accession>
<dbReference type="Proteomes" id="UP000265520">
    <property type="component" value="Unassembled WGS sequence"/>
</dbReference>
<evidence type="ECO:0000313" key="1">
    <source>
        <dbReference type="EMBL" id="MCI72039.1"/>
    </source>
</evidence>
<evidence type="ECO:0000313" key="2">
    <source>
        <dbReference type="Proteomes" id="UP000265520"/>
    </source>
</evidence>
<name>A0A392UER9_9FABA</name>
<dbReference type="EMBL" id="LXQA010809212">
    <property type="protein sequence ID" value="MCI72039.1"/>
    <property type="molecule type" value="Genomic_DNA"/>
</dbReference>
<feature type="non-terminal residue" evidence="1">
    <location>
        <position position="39"/>
    </location>
</feature>
<dbReference type="AlphaFoldDB" id="A0A392UER9"/>
<keyword evidence="2" id="KW-1185">Reference proteome</keyword>
<protein>
    <submittedName>
        <fullName evidence="1">Uncharacterized protein</fullName>
    </submittedName>
</protein>
<proteinExistence type="predicted"/>
<organism evidence="1 2">
    <name type="scientific">Trifolium medium</name>
    <dbReference type="NCBI Taxonomy" id="97028"/>
    <lineage>
        <taxon>Eukaryota</taxon>
        <taxon>Viridiplantae</taxon>
        <taxon>Streptophyta</taxon>
        <taxon>Embryophyta</taxon>
        <taxon>Tracheophyta</taxon>
        <taxon>Spermatophyta</taxon>
        <taxon>Magnoliopsida</taxon>
        <taxon>eudicotyledons</taxon>
        <taxon>Gunneridae</taxon>
        <taxon>Pentapetalae</taxon>
        <taxon>rosids</taxon>
        <taxon>fabids</taxon>
        <taxon>Fabales</taxon>
        <taxon>Fabaceae</taxon>
        <taxon>Papilionoideae</taxon>
        <taxon>50 kb inversion clade</taxon>
        <taxon>NPAAA clade</taxon>
        <taxon>Hologalegina</taxon>
        <taxon>IRL clade</taxon>
        <taxon>Trifolieae</taxon>
        <taxon>Trifolium</taxon>
    </lineage>
</organism>